<dbReference type="SUPFAM" id="SSF56487">
    <property type="entry name" value="SRCR-like"/>
    <property type="match status" value="1"/>
</dbReference>
<dbReference type="Pfam" id="PF00530">
    <property type="entry name" value="SRCR"/>
    <property type="match status" value="1"/>
</dbReference>
<keyword evidence="8" id="KW-1185">Reference proteome</keyword>
<evidence type="ECO:0000259" key="6">
    <source>
        <dbReference type="PROSITE" id="PS50287"/>
    </source>
</evidence>
<dbReference type="PANTHER" id="PTHR24252">
    <property type="entry name" value="ACROSIN-RELATED"/>
    <property type="match status" value="1"/>
</dbReference>
<dbReference type="InterPro" id="IPR033116">
    <property type="entry name" value="TRYPSIN_SER"/>
</dbReference>
<evidence type="ECO:0000256" key="3">
    <source>
        <dbReference type="PROSITE-ProRule" id="PRU00196"/>
    </source>
</evidence>
<dbReference type="InterPro" id="IPR001190">
    <property type="entry name" value="SRCR"/>
</dbReference>
<evidence type="ECO:0000259" key="5">
    <source>
        <dbReference type="PROSITE" id="PS50240"/>
    </source>
</evidence>
<evidence type="ECO:0000256" key="4">
    <source>
        <dbReference type="RuleBase" id="RU363034"/>
    </source>
</evidence>
<dbReference type="PROSITE" id="PS00134">
    <property type="entry name" value="TRYPSIN_HIS"/>
    <property type="match status" value="1"/>
</dbReference>
<keyword evidence="4" id="KW-0720">Serine protease</keyword>
<dbReference type="PROSITE" id="PS50240">
    <property type="entry name" value="TRYPSIN_DOM"/>
    <property type="match status" value="1"/>
</dbReference>
<dbReference type="InterPro" id="IPR018114">
    <property type="entry name" value="TRYPSIN_HIS"/>
</dbReference>
<dbReference type="SMART" id="SM00020">
    <property type="entry name" value="Tryp_SPc"/>
    <property type="match status" value="1"/>
</dbReference>
<dbReference type="EMBL" id="JAWZYT010000926">
    <property type="protein sequence ID" value="KAK4317369.1"/>
    <property type="molecule type" value="Genomic_DNA"/>
</dbReference>
<dbReference type="InterPro" id="IPR001254">
    <property type="entry name" value="Trypsin_dom"/>
</dbReference>
<dbReference type="PROSITE" id="PS50287">
    <property type="entry name" value="SRCR_2"/>
    <property type="match status" value="1"/>
</dbReference>
<feature type="domain" description="SRCR" evidence="6">
    <location>
        <begin position="1"/>
        <end position="58"/>
    </location>
</feature>
<dbReference type="GO" id="GO:0004252">
    <property type="term" value="F:serine-type endopeptidase activity"/>
    <property type="evidence" value="ECO:0007669"/>
    <property type="project" value="InterPro"/>
</dbReference>
<organism evidence="7 8">
    <name type="scientific">Petrolisthes manimaculis</name>
    <dbReference type="NCBI Taxonomy" id="1843537"/>
    <lineage>
        <taxon>Eukaryota</taxon>
        <taxon>Metazoa</taxon>
        <taxon>Ecdysozoa</taxon>
        <taxon>Arthropoda</taxon>
        <taxon>Crustacea</taxon>
        <taxon>Multicrustacea</taxon>
        <taxon>Malacostraca</taxon>
        <taxon>Eumalacostraca</taxon>
        <taxon>Eucarida</taxon>
        <taxon>Decapoda</taxon>
        <taxon>Pleocyemata</taxon>
        <taxon>Anomura</taxon>
        <taxon>Galatheoidea</taxon>
        <taxon>Porcellanidae</taxon>
        <taxon>Petrolisthes</taxon>
    </lineage>
</organism>
<proteinExistence type="predicted"/>
<dbReference type="PRINTS" id="PR00722">
    <property type="entry name" value="CHYMOTRYPSIN"/>
</dbReference>
<dbReference type="PROSITE" id="PS00135">
    <property type="entry name" value="TRYPSIN_SER"/>
    <property type="match status" value="1"/>
</dbReference>
<dbReference type="SUPFAM" id="SSF50494">
    <property type="entry name" value="Trypsin-like serine proteases"/>
    <property type="match status" value="1"/>
</dbReference>
<keyword evidence="4" id="KW-0378">Hydrolase</keyword>
<evidence type="ECO:0000256" key="2">
    <source>
        <dbReference type="ARBA" id="ARBA00023180"/>
    </source>
</evidence>
<dbReference type="GO" id="GO:0016020">
    <property type="term" value="C:membrane"/>
    <property type="evidence" value="ECO:0007669"/>
    <property type="project" value="InterPro"/>
</dbReference>
<keyword evidence="4" id="KW-0645">Protease</keyword>
<dbReference type="GO" id="GO:0006508">
    <property type="term" value="P:proteolysis"/>
    <property type="evidence" value="ECO:0007669"/>
    <property type="project" value="UniProtKB-KW"/>
</dbReference>
<feature type="domain" description="Peptidase S1" evidence="5">
    <location>
        <begin position="93"/>
        <end position="336"/>
    </location>
</feature>
<comment type="caution">
    <text evidence="7">The sequence shown here is derived from an EMBL/GenBank/DDBJ whole genome shotgun (WGS) entry which is preliminary data.</text>
</comment>
<protein>
    <submittedName>
        <fullName evidence="7">Uncharacterized protein</fullName>
    </submittedName>
</protein>
<dbReference type="PANTHER" id="PTHR24252:SF7">
    <property type="entry name" value="HYALIN"/>
    <property type="match status" value="1"/>
</dbReference>
<comment type="caution">
    <text evidence="3">Lacks conserved residue(s) required for the propagation of feature annotation.</text>
</comment>
<gene>
    <name evidence="7" type="ORF">Pmani_011531</name>
</gene>
<dbReference type="Gene3D" id="2.40.10.10">
    <property type="entry name" value="Trypsin-like serine proteases"/>
    <property type="match status" value="1"/>
</dbReference>
<dbReference type="FunFam" id="2.40.10.10:FF:000053">
    <property type="entry name" value="Neurotrypsin"/>
    <property type="match status" value="1"/>
</dbReference>
<dbReference type="Proteomes" id="UP001292094">
    <property type="component" value="Unassembled WGS sequence"/>
</dbReference>
<dbReference type="Gene3D" id="3.10.250.10">
    <property type="entry name" value="SRCR-like domain"/>
    <property type="match status" value="1"/>
</dbReference>
<dbReference type="Pfam" id="PF00089">
    <property type="entry name" value="Trypsin"/>
    <property type="match status" value="1"/>
</dbReference>
<accession>A0AAE1Q0X7</accession>
<dbReference type="InterPro" id="IPR036772">
    <property type="entry name" value="SRCR-like_dom_sf"/>
</dbReference>
<name>A0AAE1Q0X7_9EUCA</name>
<keyword evidence="2" id="KW-0325">Glycoprotein</keyword>
<sequence length="341" mass="37080">MLGYRGVAVTVKGLGLGKGPMWQTALDCMGSEKNLQQCRIKLISQPCSRFRPAAVTCSNIASDVDAALSSLLPQECGQTEDASTHFLTMLTKVRGGLTPTRFSTPWLVNLRFNDARRDISCGGNIISEDLVLTAAHCLGFGTSSLVVRVGDHNTGYYEDTEQEFTLENVFIHEDYYASAPVNNDIALLKLNRKGGRGIRFGPKVRPICLPKTTDSYHTLRSCTVVGWGPMYFGGKLAQVPQEASINVLPDVLCESDPSYGTSDRFTSSMVCIGVTGRPVNTCKGDSGGPLSCSRKEDGRRTVYGLSSFGSGCRVSETNDVFTRVSKFLPWILKTIRISMSS</sequence>
<dbReference type="InterPro" id="IPR043504">
    <property type="entry name" value="Peptidase_S1_PA_chymotrypsin"/>
</dbReference>
<feature type="disulfide bond" evidence="3">
    <location>
        <begin position="28"/>
        <end position="38"/>
    </location>
</feature>
<dbReference type="CDD" id="cd00190">
    <property type="entry name" value="Tryp_SPc"/>
    <property type="match status" value="1"/>
</dbReference>
<evidence type="ECO:0000313" key="8">
    <source>
        <dbReference type="Proteomes" id="UP001292094"/>
    </source>
</evidence>
<evidence type="ECO:0000313" key="7">
    <source>
        <dbReference type="EMBL" id="KAK4317369.1"/>
    </source>
</evidence>
<reference evidence="7" key="1">
    <citation type="submission" date="2023-11" db="EMBL/GenBank/DDBJ databases">
        <title>Genome assemblies of two species of porcelain crab, Petrolisthes cinctipes and Petrolisthes manimaculis (Anomura: Porcellanidae).</title>
        <authorList>
            <person name="Angst P."/>
        </authorList>
    </citation>
    <scope>NUCLEOTIDE SEQUENCE</scope>
    <source>
        <strain evidence="7">PB745_02</strain>
        <tissue evidence="7">Gill</tissue>
    </source>
</reference>
<keyword evidence="1 3" id="KW-1015">Disulfide bond</keyword>
<dbReference type="InterPro" id="IPR001314">
    <property type="entry name" value="Peptidase_S1A"/>
</dbReference>
<evidence type="ECO:0000256" key="1">
    <source>
        <dbReference type="ARBA" id="ARBA00023157"/>
    </source>
</evidence>
<dbReference type="InterPro" id="IPR009003">
    <property type="entry name" value="Peptidase_S1_PA"/>
</dbReference>
<dbReference type="AlphaFoldDB" id="A0AAE1Q0X7"/>